<reference evidence="5" key="1">
    <citation type="submission" date="2023-03" db="EMBL/GenBank/DDBJ databases">
        <title>Complete genome of Cladonia borealis.</title>
        <authorList>
            <person name="Park H."/>
        </authorList>
    </citation>
    <scope>NUCLEOTIDE SEQUENCE</scope>
    <source>
        <strain evidence="5">ANT050790</strain>
    </source>
</reference>
<comment type="caution">
    <text evidence="5">The sequence shown here is derived from an EMBL/GenBank/DDBJ whole genome shotgun (WGS) entry which is preliminary data.</text>
</comment>
<dbReference type="SMART" id="SM00248">
    <property type="entry name" value="ANK"/>
    <property type="match status" value="8"/>
</dbReference>
<evidence type="ECO:0000256" key="1">
    <source>
        <dbReference type="ARBA" id="ARBA00022737"/>
    </source>
</evidence>
<keyword evidence="1" id="KW-0677">Repeat</keyword>
<dbReference type="Pfam" id="PF12796">
    <property type="entry name" value="Ank_2"/>
    <property type="match status" value="2"/>
</dbReference>
<dbReference type="PANTHER" id="PTHR10039">
    <property type="entry name" value="AMELOGENIN"/>
    <property type="match status" value="1"/>
</dbReference>
<dbReference type="InterPro" id="IPR036770">
    <property type="entry name" value="Ankyrin_rpt-contain_sf"/>
</dbReference>
<dbReference type="SUPFAM" id="SSF52540">
    <property type="entry name" value="P-loop containing nucleoside triphosphate hydrolases"/>
    <property type="match status" value="1"/>
</dbReference>
<dbReference type="Gene3D" id="3.40.50.300">
    <property type="entry name" value="P-loop containing nucleotide triphosphate hydrolases"/>
    <property type="match status" value="1"/>
</dbReference>
<name>A0AA39QZ10_9LECA</name>
<dbReference type="Gene3D" id="1.25.40.20">
    <property type="entry name" value="Ankyrin repeat-containing domain"/>
    <property type="match status" value="2"/>
</dbReference>
<dbReference type="Pfam" id="PF24883">
    <property type="entry name" value="NPHP3_N"/>
    <property type="match status" value="1"/>
</dbReference>
<gene>
    <name evidence="5" type="ORF">JMJ35_005638</name>
</gene>
<dbReference type="SUPFAM" id="SSF48403">
    <property type="entry name" value="Ankyrin repeat"/>
    <property type="match status" value="2"/>
</dbReference>
<organism evidence="5 6">
    <name type="scientific">Cladonia borealis</name>
    <dbReference type="NCBI Taxonomy" id="184061"/>
    <lineage>
        <taxon>Eukaryota</taxon>
        <taxon>Fungi</taxon>
        <taxon>Dikarya</taxon>
        <taxon>Ascomycota</taxon>
        <taxon>Pezizomycotina</taxon>
        <taxon>Lecanoromycetes</taxon>
        <taxon>OSLEUM clade</taxon>
        <taxon>Lecanoromycetidae</taxon>
        <taxon>Lecanorales</taxon>
        <taxon>Lecanorineae</taxon>
        <taxon>Cladoniaceae</taxon>
        <taxon>Cladonia</taxon>
    </lineage>
</organism>
<dbReference type="PANTHER" id="PTHR10039:SF15">
    <property type="entry name" value="NACHT DOMAIN-CONTAINING PROTEIN"/>
    <property type="match status" value="1"/>
</dbReference>
<keyword evidence="2" id="KW-0040">ANK repeat</keyword>
<feature type="coiled-coil region" evidence="3">
    <location>
        <begin position="72"/>
        <end position="99"/>
    </location>
</feature>
<dbReference type="InterPro" id="IPR002110">
    <property type="entry name" value="Ankyrin_rpt"/>
</dbReference>
<keyword evidence="3" id="KW-0175">Coiled coil</keyword>
<evidence type="ECO:0000313" key="6">
    <source>
        <dbReference type="Proteomes" id="UP001166286"/>
    </source>
</evidence>
<sequence length="998" mass="112566">MSFGFGVGDFLAVAKLANDIWQKLHDSLGQFADIRDEIKGYSSLLYSVSKTVSNQYLAPEQAEGRDASARACRSVLEDLQKLVDKYRRLTNEAHGLAANVRQKAKKLQWDQDDARDLRARITSTTTVLRGLCETIASDQQARRELCRWLSELDFPAEQREIYSRHQHGSGEWLLQSERFKRWLESEGGVLLCPGDPGAGKTVLASIVIDHLWNSVRTGRIGVAYIYCDYLKHGGQTSLHLVGSLLKQLAEQQNPISESLRSYYDEHRCRNTDPTPERAFKVLKAECDNWSRIFIIVDALDECSEKDATRQRLIEGLLSLQGSNRMNILVTTRPIPSILCEFEVWEHLAIRANSADIQNYLLGQMNRFSKRVVVGKHLQAQIISAIIDAAEGMFLLARLTFESLVGLKNLKAIKDTLNKLSGGADSLDSAYDDTMKRIEEQDQPSHELAIRTLSWITQGQRVLSIAEIQQAISIELKYSDLDSDSMIDCDDIISACAGLVTRGHDSPDNEILRLVHYTTQEYFERKTTKYFSEAQKYLASSCLTYLLFDVFSGECWNAEQYPFYEYAVWYWGHHAENCDDEAIRILTTTFLDDARRVSGAFRHVAKYYLPHGIERLKHNDFNPSSAMHLAAFLGLTKVASKLLEDGFKPDVKDSSGVTPLSWAVKRGHEQVVNLLMTREDVDPNARNRSGMTPLAVAAINGHIAIVRLLLACENIELNAKKELTVYEQWAKLSWMINRHQNGLQILKLLLAREDIDFNVKFLGGLTPLMMATEYKSVGGLQLFLARKDIEVNAVFRSRTALYRTALSNRVEAMRLLLAREDIQVNVKNKKGLTALHVAAKYAEFEAVQLLLARDDLEVNATDENGESALFGAIENDSDTPNLELAELFLARGDVDLNIRNLYGYAPLHHAVRSGQPGVVQLFLTREDLEINIEDGEGGRLVSLAEDERDKADEGMKCDAYNTIIDLLRSYFLQRSSNTTSANILQQLPQRLAHTDDDDD</sequence>
<feature type="repeat" description="ANK" evidence="2">
    <location>
        <begin position="901"/>
        <end position="934"/>
    </location>
</feature>
<dbReference type="InterPro" id="IPR027417">
    <property type="entry name" value="P-loop_NTPase"/>
</dbReference>
<dbReference type="Pfam" id="PF00023">
    <property type="entry name" value="Ank"/>
    <property type="match status" value="1"/>
</dbReference>
<dbReference type="AlphaFoldDB" id="A0AA39QZ10"/>
<evidence type="ECO:0000259" key="4">
    <source>
        <dbReference type="Pfam" id="PF24883"/>
    </source>
</evidence>
<evidence type="ECO:0000313" key="5">
    <source>
        <dbReference type="EMBL" id="KAK0511788.1"/>
    </source>
</evidence>
<protein>
    <recommendedName>
        <fullName evidence="4">Nephrocystin 3-like N-terminal domain-containing protein</fullName>
    </recommendedName>
</protein>
<dbReference type="PROSITE" id="PS50088">
    <property type="entry name" value="ANK_REPEAT"/>
    <property type="match status" value="5"/>
</dbReference>
<evidence type="ECO:0000256" key="2">
    <source>
        <dbReference type="PROSITE-ProRule" id="PRU00023"/>
    </source>
</evidence>
<dbReference type="Proteomes" id="UP001166286">
    <property type="component" value="Unassembled WGS sequence"/>
</dbReference>
<feature type="repeat" description="ANK" evidence="2">
    <location>
        <begin position="654"/>
        <end position="687"/>
    </location>
</feature>
<feature type="repeat" description="ANK" evidence="2">
    <location>
        <begin position="829"/>
        <end position="862"/>
    </location>
</feature>
<dbReference type="PROSITE" id="PS50297">
    <property type="entry name" value="ANK_REP_REGION"/>
    <property type="match status" value="3"/>
</dbReference>
<dbReference type="InterPro" id="IPR056884">
    <property type="entry name" value="NPHP3-like_N"/>
</dbReference>
<feature type="repeat" description="ANK" evidence="2">
    <location>
        <begin position="688"/>
        <end position="709"/>
    </location>
</feature>
<evidence type="ECO:0000256" key="3">
    <source>
        <dbReference type="SAM" id="Coils"/>
    </source>
</evidence>
<dbReference type="EMBL" id="JAFEKC020000012">
    <property type="protein sequence ID" value="KAK0511788.1"/>
    <property type="molecule type" value="Genomic_DNA"/>
</dbReference>
<accession>A0AA39QZ10</accession>
<proteinExistence type="predicted"/>
<feature type="repeat" description="ANK" evidence="2">
    <location>
        <begin position="621"/>
        <end position="653"/>
    </location>
</feature>
<feature type="domain" description="Nephrocystin 3-like N-terminal" evidence="4">
    <location>
        <begin position="168"/>
        <end position="332"/>
    </location>
</feature>
<keyword evidence="6" id="KW-1185">Reference proteome</keyword>